<evidence type="ECO:0000313" key="4">
    <source>
        <dbReference type="EMBL" id="KAK3107200.1"/>
    </source>
</evidence>
<proteinExistence type="predicted"/>
<accession>A0AA88YVX5</accession>
<organism evidence="4 5">
    <name type="scientific">Pinctada imbricata</name>
    <name type="common">Atlantic pearl-oyster</name>
    <name type="synonym">Pinctada martensii</name>
    <dbReference type="NCBI Taxonomy" id="66713"/>
    <lineage>
        <taxon>Eukaryota</taxon>
        <taxon>Metazoa</taxon>
        <taxon>Spiralia</taxon>
        <taxon>Lophotrochozoa</taxon>
        <taxon>Mollusca</taxon>
        <taxon>Bivalvia</taxon>
        <taxon>Autobranchia</taxon>
        <taxon>Pteriomorphia</taxon>
        <taxon>Pterioida</taxon>
        <taxon>Pterioidea</taxon>
        <taxon>Pteriidae</taxon>
        <taxon>Pinctada</taxon>
    </lineage>
</organism>
<evidence type="ECO:0000256" key="1">
    <source>
        <dbReference type="ARBA" id="ARBA00023125"/>
    </source>
</evidence>
<evidence type="ECO:0000259" key="3">
    <source>
        <dbReference type="PROSITE" id="PS51898"/>
    </source>
</evidence>
<dbReference type="InterPro" id="IPR010998">
    <property type="entry name" value="Integrase_recombinase_N"/>
</dbReference>
<protein>
    <recommendedName>
        <fullName evidence="3">Tyr recombinase domain-containing protein</fullName>
    </recommendedName>
</protein>
<dbReference type="Gene3D" id="1.10.443.10">
    <property type="entry name" value="Intergrase catalytic core"/>
    <property type="match status" value="1"/>
</dbReference>
<dbReference type="InterPro" id="IPR052925">
    <property type="entry name" value="Phage_Integrase-like_Recomb"/>
</dbReference>
<reference evidence="4" key="1">
    <citation type="submission" date="2019-08" db="EMBL/GenBank/DDBJ databases">
        <title>The improved chromosome-level genome for the pearl oyster Pinctada fucata martensii using PacBio sequencing and Hi-C.</title>
        <authorList>
            <person name="Zheng Z."/>
        </authorList>
    </citation>
    <scope>NUCLEOTIDE SEQUENCE</scope>
    <source>
        <strain evidence="4">ZZ-2019</strain>
        <tissue evidence="4">Adductor muscle</tissue>
    </source>
</reference>
<comment type="caution">
    <text evidence="4">The sequence shown here is derived from an EMBL/GenBank/DDBJ whole genome shotgun (WGS) entry which is preliminary data.</text>
</comment>
<sequence length="341" mass="39004">MESFSSEEQPVSLRDILDVVKSQALADKVDLLTELIMESRSEGTVKCYYSAFMRWKKWAQSYGISESEALPAKAFNVALYLVSLVQNSRSPGPVISAFYGIKWAHSLISAPSPTECVLVKNVLEGAKRRFNSTVKKEPITPDLLQKMYDALHSRDNLYNKRTICACLISYAGFLRVSELLNLRISDFEFFPTHMSIFIEKSKTDVYREGNWLVISRTGTKLCPVSNIEDFFCYVKFSEYDSFVFRDFTKTRNGYILRKENKHISYTRMRELFIEAFSPFVVDIHKYGLHSLRAGGATAAANCGVPDRLFKRHGRWKSETAKDGYVKDDLCNRLFVSKNLGI</sequence>
<evidence type="ECO:0000256" key="2">
    <source>
        <dbReference type="ARBA" id="ARBA00023172"/>
    </source>
</evidence>
<dbReference type="GO" id="GO:0015074">
    <property type="term" value="P:DNA integration"/>
    <property type="evidence" value="ECO:0007669"/>
    <property type="project" value="InterPro"/>
</dbReference>
<dbReference type="PANTHER" id="PTHR34605:SF6">
    <property type="entry name" value="TYR RECOMBINASE DOMAIN-CONTAINING PROTEIN"/>
    <property type="match status" value="1"/>
</dbReference>
<keyword evidence="2" id="KW-0233">DNA recombination</keyword>
<dbReference type="PANTHER" id="PTHR34605">
    <property type="entry name" value="PHAGE_INTEGRASE DOMAIN-CONTAINING PROTEIN"/>
    <property type="match status" value="1"/>
</dbReference>
<dbReference type="AlphaFoldDB" id="A0AA88YVX5"/>
<dbReference type="InterPro" id="IPR013762">
    <property type="entry name" value="Integrase-like_cat_sf"/>
</dbReference>
<keyword evidence="1" id="KW-0238">DNA-binding</keyword>
<evidence type="ECO:0000313" key="5">
    <source>
        <dbReference type="Proteomes" id="UP001186944"/>
    </source>
</evidence>
<dbReference type="InterPro" id="IPR002104">
    <property type="entry name" value="Integrase_catalytic"/>
</dbReference>
<name>A0AA88YVX5_PINIB</name>
<feature type="domain" description="Tyr recombinase" evidence="3">
    <location>
        <begin position="134"/>
        <end position="338"/>
    </location>
</feature>
<dbReference type="SUPFAM" id="SSF47823">
    <property type="entry name" value="lambda integrase-like, N-terminal domain"/>
    <property type="match status" value="1"/>
</dbReference>
<dbReference type="SUPFAM" id="SSF56349">
    <property type="entry name" value="DNA breaking-rejoining enzymes"/>
    <property type="match status" value="1"/>
</dbReference>
<dbReference type="EMBL" id="VSWD01000002">
    <property type="protein sequence ID" value="KAK3107200.1"/>
    <property type="molecule type" value="Genomic_DNA"/>
</dbReference>
<dbReference type="Proteomes" id="UP001186944">
    <property type="component" value="Unassembled WGS sequence"/>
</dbReference>
<dbReference type="InterPro" id="IPR011010">
    <property type="entry name" value="DNA_brk_join_enz"/>
</dbReference>
<dbReference type="PROSITE" id="PS51898">
    <property type="entry name" value="TYR_RECOMBINASE"/>
    <property type="match status" value="1"/>
</dbReference>
<dbReference type="GO" id="GO:0006310">
    <property type="term" value="P:DNA recombination"/>
    <property type="evidence" value="ECO:0007669"/>
    <property type="project" value="UniProtKB-KW"/>
</dbReference>
<dbReference type="GO" id="GO:0003677">
    <property type="term" value="F:DNA binding"/>
    <property type="evidence" value="ECO:0007669"/>
    <property type="project" value="UniProtKB-KW"/>
</dbReference>
<dbReference type="Gene3D" id="1.10.150.130">
    <property type="match status" value="1"/>
</dbReference>
<dbReference type="Pfam" id="PF00589">
    <property type="entry name" value="Phage_integrase"/>
    <property type="match status" value="1"/>
</dbReference>
<gene>
    <name evidence="4" type="ORF">FSP39_009191</name>
</gene>
<keyword evidence="5" id="KW-1185">Reference proteome</keyword>